<dbReference type="SUPFAM" id="SSF53223">
    <property type="entry name" value="Aminoacid dehydrogenase-like, N-terminal domain"/>
    <property type="match status" value="1"/>
</dbReference>
<dbReference type="NCBIfam" id="TIGR00507">
    <property type="entry name" value="aroE"/>
    <property type="match status" value="1"/>
</dbReference>
<dbReference type="GO" id="GO:0004764">
    <property type="term" value="F:shikimate 3-dehydrogenase (NADP+) activity"/>
    <property type="evidence" value="ECO:0007669"/>
    <property type="project" value="UniProtKB-UniRule"/>
</dbReference>
<comment type="pathway">
    <text evidence="1 8">Metabolic intermediate biosynthesis; chorismate biosynthesis; chorismate from D-erythrose 4-phosphate and phosphoenolpyruvate: step 4/7.</text>
</comment>
<dbReference type="Proteomes" id="UP000705379">
    <property type="component" value="Unassembled WGS sequence"/>
</dbReference>
<feature type="binding site" evidence="8">
    <location>
        <begin position="155"/>
        <end position="160"/>
    </location>
    <ligand>
        <name>NADP(+)</name>
        <dbReference type="ChEBI" id="CHEBI:58349"/>
    </ligand>
</feature>
<dbReference type="GO" id="GO:0019632">
    <property type="term" value="P:shikimate metabolic process"/>
    <property type="evidence" value="ECO:0007669"/>
    <property type="project" value="InterPro"/>
</dbReference>
<evidence type="ECO:0000256" key="8">
    <source>
        <dbReference type="HAMAP-Rule" id="MF_00222"/>
    </source>
</evidence>
<comment type="similarity">
    <text evidence="8">Belongs to the shikimate dehydrogenase family.</text>
</comment>
<evidence type="ECO:0000256" key="6">
    <source>
        <dbReference type="ARBA" id="ARBA00023141"/>
    </source>
</evidence>
<dbReference type="GO" id="GO:0009423">
    <property type="term" value="P:chorismate biosynthetic process"/>
    <property type="evidence" value="ECO:0007669"/>
    <property type="project" value="UniProtKB-UniRule"/>
</dbReference>
<keyword evidence="4 8" id="KW-0521">NADP</keyword>
<dbReference type="InterPro" id="IPR011342">
    <property type="entry name" value="Shikimate_DH"/>
</dbReference>
<dbReference type="CDD" id="cd01065">
    <property type="entry name" value="NAD_bind_Shikimate_DH"/>
    <property type="match status" value="1"/>
</dbReference>
<dbReference type="InterPro" id="IPR041121">
    <property type="entry name" value="SDH_C"/>
</dbReference>
<reference evidence="12" key="2">
    <citation type="journal article" date="2021" name="Microorganisms">
        <title>Bacterial Dimethylsulfoniopropionate Biosynthesis in the East China Sea.</title>
        <authorList>
            <person name="Liu J."/>
            <person name="Zhang Y."/>
            <person name="Liu J."/>
            <person name="Zhong H."/>
            <person name="Williams B.T."/>
            <person name="Zheng Y."/>
            <person name="Curson A.R.J."/>
            <person name="Sun C."/>
            <person name="Sun H."/>
            <person name="Song D."/>
            <person name="Wagner Mackenzie B."/>
            <person name="Bermejo Martinez A."/>
            <person name="Todd J.D."/>
            <person name="Zhang X.H."/>
        </authorList>
    </citation>
    <scope>NUCLEOTIDE SEQUENCE</scope>
    <source>
        <strain evidence="12">AESS21</strain>
    </source>
</reference>
<dbReference type="PANTHER" id="PTHR21089">
    <property type="entry name" value="SHIKIMATE DEHYDROGENASE"/>
    <property type="match status" value="1"/>
</dbReference>
<comment type="function">
    <text evidence="8">Involved in the biosynthesis of the chorismate, which leads to the biosynthesis of aromatic amino acids. Catalyzes the reversible NADPH linked reduction of 3-dehydroshikimate (DHSA) to yield shikimate (SA).</text>
</comment>
<accession>A0A944CE06</accession>
<dbReference type="Pfam" id="PF18317">
    <property type="entry name" value="SDH_C"/>
    <property type="match status" value="1"/>
</dbReference>
<dbReference type="PANTHER" id="PTHR21089:SF1">
    <property type="entry name" value="BIFUNCTIONAL 3-DEHYDROQUINATE DEHYDRATASE_SHIKIMATE DEHYDROGENASE, CHLOROPLASTIC"/>
    <property type="match status" value="1"/>
</dbReference>
<feature type="binding site" evidence="8">
    <location>
        <position position="250"/>
    </location>
    <ligand>
        <name>shikimate</name>
        <dbReference type="ChEBI" id="CHEBI:36208"/>
    </ligand>
</feature>
<protein>
    <recommendedName>
        <fullName evidence="2 8">Shikimate dehydrogenase (NADP(+))</fullName>
        <shortName evidence="8">SDH</shortName>
        <ecNumber evidence="2 8">1.1.1.25</ecNumber>
    </recommendedName>
</protein>
<feature type="domain" description="Shikimate dehydrogenase substrate binding N-terminal" evidence="10">
    <location>
        <begin position="9"/>
        <end position="91"/>
    </location>
</feature>
<dbReference type="InterPro" id="IPR006151">
    <property type="entry name" value="Shikm_DH/Glu-tRNA_Rdtase"/>
</dbReference>
<dbReference type="GO" id="GO:0009073">
    <property type="term" value="P:aromatic amino acid family biosynthetic process"/>
    <property type="evidence" value="ECO:0007669"/>
    <property type="project" value="UniProtKB-KW"/>
</dbReference>
<dbReference type="Gene3D" id="3.40.50.10860">
    <property type="entry name" value="Leucine Dehydrogenase, chain A, domain 1"/>
    <property type="match status" value="1"/>
</dbReference>
<dbReference type="GO" id="GO:0008652">
    <property type="term" value="P:amino acid biosynthetic process"/>
    <property type="evidence" value="ECO:0007669"/>
    <property type="project" value="UniProtKB-KW"/>
</dbReference>
<dbReference type="EMBL" id="QTKU01000004">
    <property type="protein sequence ID" value="MBS8261716.1"/>
    <property type="molecule type" value="Genomic_DNA"/>
</dbReference>
<dbReference type="SUPFAM" id="SSF51735">
    <property type="entry name" value="NAD(P)-binding Rossmann-fold domains"/>
    <property type="match status" value="1"/>
</dbReference>
<evidence type="ECO:0000313" key="12">
    <source>
        <dbReference type="EMBL" id="MBS8261716.1"/>
    </source>
</evidence>
<evidence type="ECO:0000259" key="10">
    <source>
        <dbReference type="Pfam" id="PF08501"/>
    </source>
</evidence>
<comment type="catalytic activity">
    <reaction evidence="7 8">
        <text>shikimate + NADP(+) = 3-dehydroshikimate + NADPH + H(+)</text>
        <dbReference type="Rhea" id="RHEA:17737"/>
        <dbReference type="ChEBI" id="CHEBI:15378"/>
        <dbReference type="ChEBI" id="CHEBI:16630"/>
        <dbReference type="ChEBI" id="CHEBI:36208"/>
        <dbReference type="ChEBI" id="CHEBI:57783"/>
        <dbReference type="ChEBI" id="CHEBI:58349"/>
        <dbReference type="EC" id="1.1.1.25"/>
    </reaction>
</comment>
<dbReference type="GO" id="GO:0005829">
    <property type="term" value="C:cytosol"/>
    <property type="evidence" value="ECO:0007669"/>
    <property type="project" value="TreeGrafter"/>
</dbReference>
<dbReference type="InterPro" id="IPR022893">
    <property type="entry name" value="Shikimate_DH_fam"/>
</dbReference>
<name>A0A944CE06_9HYPH</name>
<evidence type="ECO:0000256" key="1">
    <source>
        <dbReference type="ARBA" id="ARBA00004871"/>
    </source>
</evidence>
<gene>
    <name evidence="8" type="primary">aroE</name>
    <name evidence="12" type="ORF">DYI23_15925</name>
</gene>
<evidence type="ECO:0000256" key="5">
    <source>
        <dbReference type="ARBA" id="ARBA00023002"/>
    </source>
</evidence>
<feature type="binding site" evidence="8">
    <location>
        <position position="222"/>
    </location>
    <ligand>
        <name>shikimate</name>
        <dbReference type="ChEBI" id="CHEBI:36208"/>
    </ligand>
</feature>
<feature type="domain" description="SDH C-terminal" evidence="11">
    <location>
        <begin position="243"/>
        <end position="266"/>
    </location>
</feature>
<organism evidence="12 13">
    <name type="scientific">Roseibium polysiphoniae</name>
    <dbReference type="NCBI Taxonomy" id="2571221"/>
    <lineage>
        <taxon>Bacteria</taxon>
        <taxon>Pseudomonadati</taxon>
        <taxon>Pseudomonadota</taxon>
        <taxon>Alphaproteobacteria</taxon>
        <taxon>Hyphomicrobiales</taxon>
        <taxon>Stappiaceae</taxon>
        <taxon>Roseibium</taxon>
    </lineage>
</organism>
<dbReference type="EC" id="1.1.1.25" evidence="2 8"/>
<keyword evidence="3 8" id="KW-0028">Amino-acid biosynthesis</keyword>
<dbReference type="InterPro" id="IPR013708">
    <property type="entry name" value="Shikimate_DH-bd_N"/>
</dbReference>
<evidence type="ECO:0000256" key="4">
    <source>
        <dbReference type="ARBA" id="ARBA00022857"/>
    </source>
</evidence>
<feature type="binding site" evidence="8">
    <location>
        <position position="220"/>
    </location>
    <ligand>
        <name>NADP(+)</name>
        <dbReference type="ChEBI" id="CHEBI:58349"/>
    </ligand>
</feature>
<reference evidence="12" key="1">
    <citation type="submission" date="2018-08" db="EMBL/GenBank/DDBJ databases">
        <authorList>
            <person name="Jin W."/>
            <person name="Wang H."/>
            <person name="Yang Y."/>
            <person name="Li M."/>
            <person name="Liu J."/>
        </authorList>
    </citation>
    <scope>NUCLEOTIDE SEQUENCE</scope>
    <source>
        <strain evidence="12">AESS21</strain>
    </source>
</reference>
<dbReference type="HAMAP" id="MF_00222">
    <property type="entry name" value="Shikimate_DH_AroE"/>
    <property type="match status" value="1"/>
</dbReference>
<dbReference type="Gene3D" id="3.40.50.720">
    <property type="entry name" value="NAD(P)-binding Rossmann-like Domain"/>
    <property type="match status" value="1"/>
</dbReference>
<evidence type="ECO:0000259" key="11">
    <source>
        <dbReference type="Pfam" id="PF18317"/>
    </source>
</evidence>
<dbReference type="GO" id="GO:0050661">
    <property type="term" value="F:NADP binding"/>
    <property type="evidence" value="ECO:0007669"/>
    <property type="project" value="InterPro"/>
</dbReference>
<feature type="domain" description="Quinate/shikimate 5-dehydrogenase/glutamyl-tRNA reductase" evidence="9">
    <location>
        <begin position="126"/>
        <end position="195"/>
    </location>
</feature>
<dbReference type="RefSeq" id="WP_213217095.1">
    <property type="nucleotide sequence ID" value="NZ_QTKU01000004.1"/>
</dbReference>
<keyword evidence="6 8" id="KW-0057">Aromatic amino acid biosynthesis</keyword>
<feature type="binding site" evidence="8">
    <location>
        <position position="64"/>
    </location>
    <ligand>
        <name>shikimate</name>
        <dbReference type="ChEBI" id="CHEBI:36208"/>
    </ligand>
</feature>
<evidence type="ECO:0000256" key="7">
    <source>
        <dbReference type="ARBA" id="ARBA00049442"/>
    </source>
</evidence>
<evidence type="ECO:0000256" key="3">
    <source>
        <dbReference type="ARBA" id="ARBA00022605"/>
    </source>
</evidence>
<evidence type="ECO:0000256" key="2">
    <source>
        <dbReference type="ARBA" id="ARBA00012962"/>
    </source>
</evidence>
<comment type="caution">
    <text evidence="12">The sequence shown here is derived from an EMBL/GenBank/DDBJ whole genome shotgun (WGS) entry which is preliminary data.</text>
</comment>
<feature type="binding site" evidence="8">
    <location>
        <position position="243"/>
    </location>
    <ligand>
        <name>NADP(+)</name>
        <dbReference type="ChEBI" id="CHEBI:58349"/>
    </ligand>
</feature>
<evidence type="ECO:0000259" key="9">
    <source>
        <dbReference type="Pfam" id="PF01488"/>
    </source>
</evidence>
<dbReference type="InterPro" id="IPR036291">
    <property type="entry name" value="NAD(P)-bd_dom_sf"/>
</dbReference>
<feature type="binding site" evidence="8">
    <location>
        <position position="105"/>
    </location>
    <ligand>
        <name>shikimate</name>
        <dbReference type="ChEBI" id="CHEBI:36208"/>
    </ligand>
</feature>
<feature type="active site" description="Proton acceptor" evidence="8">
    <location>
        <position position="68"/>
    </location>
</feature>
<comment type="subunit">
    <text evidence="8">Homodimer.</text>
</comment>
<feature type="binding site" evidence="8">
    <location>
        <begin position="17"/>
        <end position="19"/>
    </location>
    <ligand>
        <name>shikimate</name>
        <dbReference type="ChEBI" id="CHEBI:36208"/>
    </ligand>
</feature>
<feature type="binding site" evidence="8">
    <location>
        <position position="89"/>
    </location>
    <ligand>
        <name>shikimate</name>
        <dbReference type="ChEBI" id="CHEBI:36208"/>
    </ligand>
</feature>
<dbReference type="NCBIfam" id="NF001312">
    <property type="entry name" value="PRK00258.1-4"/>
    <property type="match status" value="1"/>
</dbReference>
<sequence length="281" mass="30395">MSNPPKAAITGWPVTYSRSPMVHGHWLKKYGLEGDYGRRDVDPDTAEDFYRNFKDSGLVGCNVTVPHKELAASVCAELDPAAEAMGAANTLWIDDSGKLCGANTDGIGFLGNLDQLAPGWDDNPGTAIVLGAGGAARAVIWSLLSRKFETVHIFNRTAEKAMEMAEKFGSSTIGHSWDELGDYIGKADLLINTTSLGMKGKAPLEIDLGPLPESALVSDIVYVPMKTDLLKKAEARGNRTVDGLGMLLHQAVPAFERWFGMRPEVDEELRAMMIADLEKDG</sequence>
<comment type="caution">
    <text evidence="8">Lacks conserved residue(s) required for the propagation of feature annotation.</text>
</comment>
<proteinExistence type="inferred from homology"/>
<feature type="binding site" evidence="8">
    <location>
        <begin position="131"/>
        <end position="135"/>
    </location>
    <ligand>
        <name>NADP(+)</name>
        <dbReference type="ChEBI" id="CHEBI:58349"/>
    </ligand>
</feature>
<dbReference type="InterPro" id="IPR046346">
    <property type="entry name" value="Aminoacid_DH-like_N_sf"/>
</dbReference>
<dbReference type="AlphaFoldDB" id="A0A944CE06"/>
<keyword evidence="5 8" id="KW-0560">Oxidoreductase</keyword>
<dbReference type="Pfam" id="PF01488">
    <property type="entry name" value="Shikimate_DH"/>
    <property type="match status" value="1"/>
</dbReference>
<dbReference type="Pfam" id="PF08501">
    <property type="entry name" value="Shikimate_dh_N"/>
    <property type="match status" value="1"/>
</dbReference>
<evidence type="ECO:0000313" key="13">
    <source>
        <dbReference type="Proteomes" id="UP000705379"/>
    </source>
</evidence>